<organism evidence="2 3">
    <name type="scientific">Knufia fluminis</name>
    <dbReference type="NCBI Taxonomy" id="191047"/>
    <lineage>
        <taxon>Eukaryota</taxon>
        <taxon>Fungi</taxon>
        <taxon>Dikarya</taxon>
        <taxon>Ascomycota</taxon>
        <taxon>Pezizomycotina</taxon>
        <taxon>Eurotiomycetes</taxon>
        <taxon>Chaetothyriomycetidae</taxon>
        <taxon>Chaetothyriales</taxon>
        <taxon>Trichomeriaceae</taxon>
        <taxon>Knufia</taxon>
    </lineage>
</organism>
<dbReference type="EMBL" id="JAKLMC020000020">
    <property type="protein sequence ID" value="KAK5951416.1"/>
    <property type="molecule type" value="Genomic_DNA"/>
</dbReference>
<feature type="region of interest" description="Disordered" evidence="1">
    <location>
        <begin position="785"/>
        <end position="828"/>
    </location>
</feature>
<dbReference type="Proteomes" id="UP001316803">
    <property type="component" value="Unassembled WGS sequence"/>
</dbReference>
<evidence type="ECO:0000256" key="1">
    <source>
        <dbReference type="SAM" id="MobiDB-lite"/>
    </source>
</evidence>
<gene>
    <name evidence="2" type="ORF">OHC33_007472</name>
</gene>
<comment type="caution">
    <text evidence="2">The sequence shown here is derived from an EMBL/GenBank/DDBJ whole genome shotgun (WGS) entry which is preliminary data.</text>
</comment>
<name>A0AAN8F4Z0_9EURO</name>
<evidence type="ECO:0000313" key="2">
    <source>
        <dbReference type="EMBL" id="KAK5951416.1"/>
    </source>
</evidence>
<evidence type="ECO:0000313" key="3">
    <source>
        <dbReference type="Proteomes" id="UP001316803"/>
    </source>
</evidence>
<reference evidence="2 3" key="1">
    <citation type="submission" date="2022-12" db="EMBL/GenBank/DDBJ databases">
        <title>Genomic features and morphological characterization of a novel Knufia sp. strain isolated from spacecraft assembly facility.</title>
        <authorList>
            <person name="Teixeira M."/>
            <person name="Chander A.M."/>
            <person name="Stajich J.E."/>
            <person name="Venkateswaran K."/>
        </authorList>
    </citation>
    <scope>NUCLEOTIDE SEQUENCE [LARGE SCALE GENOMIC DNA]</scope>
    <source>
        <strain evidence="2 3">FJI-L2-BK-P2</strain>
    </source>
</reference>
<sequence length="873" mass="98519">MDRYMDDNTSSIDQDFQALSIGSALNTNRASVLQQIGDTTFPLELSELIHKSFDRNTDNSHARASYFQGSLLRDIVPAVIEPLVAIVFLPGADRMAVAALEQKYMTKEEPNQKSPSWRVLTAGTLLCDIQVNDDLYLTQSDCTPDVAARARQRMMRDSATASSSTAMVLRRGDDRVLTIDSNNVKIVAELSPGAADVEATLIEVNKISLLNLLTNFRQVLSTDARDYNELLEVMIEDARRLAIRSPVLFRMSTRQRIIQSRNTRYGVDHGTMFETIATSAAIKNIVLKSDACYHALSDPGAHNDSQAVIRPRVLQMLTLFISLLNDMDLRSIATFLEKTYKIKSDRSSIEMLVMKVLPLASINSSIFVREMFGTVEQTQYSRLPDSEASVWTSFIERILARGYILPGFTEQMGQPRKSWLLQFPPEDGFKDTFVFNNLQYEGESNCTFNQIPSIELGTNDQSQEVTIVLTNGRRYLIDNTDNRKIVGMVFGDYSLTEADGNRRTFDLTISEEAINQELSHAIQQINKILRIINGVLASTKLKGKIVKLIANGLETLNLPRPVNSVITYEDVRSCGRLTFHQARLGDQILAVAYKVEGKKVHRRDLIRNLAADLRSVRSTVLCVEHELDRYRGHRVSDDVRHTMASVRDMIPEVNQFMGLAEQKKQRLEKMLVDVNDEPIKQTIYPASVGERSIATYWSPYRASLHDKTLRTECCRDQVRKVVWANEEIAEIWLMSESIKFFVSPLRKLLVEEQESEIKVGDKVLLLGQYIVIVDVDHLDNEGAREGPLQAELPSPSPYPIPRSGTDAPGMNVPNRSTHLHANIGHSRGRQECQSVTAEVFANWMKIVGVEKRLMDRRRVNRAGDKRMVVSSFA</sequence>
<proteinExistence type="predicted"/>
<protein>
    <submittedName>
        <fullName evidence="2">Uncharacterized protein</fullName>
    </submittedName>
</protein>
<dbReference type="AlphaFoldDB" id="A0AAN8F4Z0"/>
<keyword evidence="3" id="KW-1185">Reference proteome</keyword>
<accession>A0AAN8F4Z0</accession>